<keyword evidence="1" id="KW-1133">Transmembrane helix</keyword>
<protein>
    <recommendedName>
        <fullName evidence="4">1,4-dihydroxy-2-naphthoate octaprenyltransferase</fullName>
    </recommendedName>
</protein>
<reference evidence="2 3" key="1">
    <citation type="submission" date="2020-01" db="EMBL/GenBank/DDBJ databases">
        <title>Dynamics of blaIMP-6 dissemination in carbapenem resistant Enterobacteriacea isolated from regional surveillance in Osaka, Japan.</title>
        <authorList>
            <person name="Abe R."/>
            <person name="Akeda Y."/>
            <person name="Sugawara Y."/>
            <person name="Yamamoto N."/>
            <person name="Tomono K."/>
            <person name="Takeuchi D."/>
            <person name="Kawahara R."/>
            <person name="Hamada S."/>
        </authorList>
    </citation>
    <scope>NUCLEOTIDE SEQUENCE [LARGE SCALE GENOMIC DNA]</scope>
    <source>
        <strain evidence="2 3">E300</strain>
    </source>
</reference>
<organism evidence="2 3">
    <name type="scientific">Escherichia coli</name>
    <dbReference type="NCBI Taxonomy" id="562"/>
    <lineage>
        <taxon>Bacteria</taxon>
        <taxon>Pseudomonadati</taxon>
        <taxon>Pseudomonadota</taxon>
        <taxon>Gammaproteobacteria</taxon>
        <taxon>Enterobacterales</taxon>
        <taxon>Enterobacteriaceae</taxon>
        <taxon>Escherichia</taxon>
    </lineage>
</organism>
<keyword evidence="1" id="KW-0472">Membrane</keyword>
<name>A0A8S0FI46_ECOLX</name>
<dbReference type="Proteomes" id="UP000467488">
    <property type="component" value="Chromosome"/>
</dbReference>
<feature type="transmembrane region" description="Helical" evidence="1">
    <location>
        <begin position="41"/>
        <end position="59"/>
    </location>
</feature>
<accession>A0A8S0FI46</accession>
<dbReference type="AlphaFoldDB" id="A0A8S0FI46"/>
<evidence type="ECO:0000313" key="3">
    <source>
        <dbReference type="Proteomes" id="UP000467488"/>
    </source>
</evidence>
<keyword evidence="1" id="KW-0812">Transmembrane</keyword>
<dbReference type="EMBL" id="AP022360">
    <property type="protein sequence ID" value="BBU79109.1"/>
    <property type="molecule type" value="Genomic_DNA"/>
</dbReference>
<gene>
    <name evidence="2" type="ORF">EIMP300_05090</name>
</gene>
<evidence type="ECO:0000256" key="1">
    <source>
        <dbReference type="SAM" id="Phobius"/>
    </source>
</evidence>
<evidence type="ECO:0008006" key="4">
    <source>
        <dbReference type="Google" id="ProtNLM"/>
    </source>
</evidence>
<proteinExistence type="predicted"/>
<sequence>MGLAVPAGGTVAGEASSLCDARNGRLGPVAMRPMLERTVKGALLTNLLFVLGIFLSQWAA</sequence>
<evidence type="ECO:0000313" key="2">
    <source>
        <dbReference type="EMBL" id="BBU79109.1"/>
    </source>
</evidence>